<dbReference type="Pfam" id="PF21788">
    <property type="entry name" value="TNP-like_GBD"/>
    <property type="match status" value="1"/>
</dbReference>
<evidence type="ECO:0000259" key="1">
    <source>
        <dbReference type="Pfam" id="PF21787"/>
    </source>
</evidence>
<dbReference type="InterPro" id="IPR048366">
    <property type="entry name" value="TNP-like_GBD"/>
</dbReference>
<protein>
    <submittedName>
        <fullName evidence="4">Uncharacterized protein LOC136075866</fullName>
    </submittedName>
</protein>
<dbReference type="RefSeq" id="XP_065645377.1">
    <property type="nucleotide sequence ID" value="XM_065789305.1"/>
</dbReference>
<evidence type="ECO:0000259" key="2">
    <source>
        <dbReference type="Pfam" id="PF21788"/>
    </source>
</evidence>
<dbReference type="Pfam" id="PF21787">
    <property type="entry name" value="TNP-like_RNaseH_N"/>
    <property type="match status" value="1"/>
</dbReference>
<dbReference type="Proteomes" id="UP001652625">
    <property type="component" value="Chromosome 02"/>
</dbReference>
<name>A0ABM4B929_HYDVU</name>
<organism evidence="3 4">
    <name type="scientific">Hydra vulgaris</name>
    <name type="common">Hydra</name>
    <name type="synonym">Hydra attenuata</name>
    <dbReference type="NCBI Taxonomy" id="6087"/>
    <lineage>
        <taxon>Eukaryota</taxon>
        <taxon>Metazoa</taxon>
        <taxon>Cnidaria</taxon>
        <taxon>Hydrozoa</taxon>
        <taxon>Hydroidolina</taxon>
        <taxon>Anthoathecata</taxon>
        <taxon>Aplanulata</taxon>
        <taxon>Hydridae</taxon>
        <taxon>Hydra</taxon>
    </lineage>
</organism>
<dbReference type="GeneID" id="136075866"/>
<proteinExistence type="predicted"/>
<accession>A0ABM4B929</accession>
<dbReference type="InterPro" id="IPR048365">
    <property type="entry name" value="TNP-like_RNaseH_N"/>
</dbReference>
<keyword evidence="3" id="KW-1185">Reference proteome</keyword>
<sequence>MDEMKIQENLVWDKHTGEIVGYVDLGDADVNIATLPKVDDFATHVLVFLVRSIVNPLKFSLANFATTGVTACQNFPLLWKAIGICELNSLKVIAVTCAGASANRKLFKMHFTMTCNDMNPHVDVTYRTLNYFSSEKRFIYFISDPPHLIKTVRNCLSNSKIAEGTRYMWNGGMFILWNHIADVFYEDRECGLHILPKLTFEHIKLTPYSITNVKLAAQVLSSTVSKVLLHYGPPEAEGTAKFCALMYSFFDIMNIRNWLKSIEEHPGDISKISKSKMFIAHQTYEGLKITVHSIIESVQFLLQQNVKYVLTERFCQDPIENYFGRQRSLGLRKDNPSVNDFGYNDNMTRNQKVFLPVTGNVISYTDSIKSC</sequence>
<reference evidence="3" key="1">
    <citation type="submission" date="2025-05" db="UniProtKB">
        <authorList>
            <consortium name="RefSeq"/>
        </authorList>
    </citation>
    <scope>NUCLEOTIDE SEQUENCE [LARGE SCALE GENOMIC DNA]</scope>
</reference>
<evidence type="ECO:0000313" key="3">
    <source>
        <dbReference type="Proteomes" id="UP001652625"/>
    </source>
</evidence>
<gene>
    <name evidence="4" type="primary">LOC136075866</name>
</gene>
<reference evidence="4" key="2">
    <citation type="submission" date="2025-08" db="UniProtKB">
        <authorList>
            <consortium name="RefSeq"/>
        </authorList>
    </citation>
    <scope>IDENTIFICATION</scope>
</reference>
<feature type="domain" description="Transposable element P transposase-like RNase H" evidence="1">
    <location>
        <begin position="1"/>
        <end position="108"/>
    </location>
</feature>
<evidence type="ECO:0000313" key="4">
    <source>
        <dbReference type="RefSeq" id="XP_065645377.1"/>
    </source>
</evidence>
<feature type="domain" description="Transposable element P transposase-like GTP-binding insertion" evidence="2">
    <location>
        <begin position="147"/>
        <end position="260"/>
    </location>
</feature>